<dbReference type="AlphaFoldDB" id="A0A9X2ZEZ5"/>
<feature type="transmembrane region" description="Helical" evidence="7">
    <location>
        <begin position="105"/>
        <end position="129"/>
    </location>
</feature>
<accession>A0A9X2ZEZ5</accession>
<dbReference type="PANTHER" id="PTHR37693:SF1">
    <property type="entry name" value="INTEGRAL MEMBRANE PROTEIN"/>
    <property type="match status" value="1"/>
</dbReference>
<proteinExistence type="predicted"/>
<feature type="transmembrane region" description="Helical" evidence="7">
    <location>
        <begin position="248"/>
        <end position="271"/>
    </location>
</feature>
<reference evidence="8" key="1">
    <citation type="submission" date="2022-08" db="EMBL/GenBank/DDBJ databases">
        <title>Genomic Encyclopedia of Type Strains, Phase V (KMG-V): Genome sequencing to study the core and pangenomes of soil and plant-associated prokaryotes.</title>
        <authorList>
            <person name="Whitman W."/>
        </authorList>
    </citation>
    <scope>NUCLEOTIDE SEQUENCE</scope>
    <source>
        <strain evidence="8">SP3012</strain>
    </source>
</reference>
<feature type="compositionally biased region" description="Basic and acidic residues" evidence="6">
    <location>
        <begin position="373"/>
        <end position="386"/>
    </location>
</feature>
<dbReference type="RefSeq" id="WP_259077946.1">
    <property type="nucleotide sequence ID" value="NZ_JANTZC010000008.1"/>
</dbReference>
<feature type="compositionally biased region" description="Low complexity" evidence="6">
    <location>
        <begin position="477"/>
        <end position="491"/>
    </location>
</feature>
<feature type="region of interest" description="Disordered" evidence="6">
    <location>
        <begin position="1"/>
        <end position="27"/>
    </location>
</feature>
<dbReference type="PANTHER" id="PTHR37693">
    <property type="entry name" value="PHOSPHATIDYLGLYCEROL LYSYLTRANSFERASE"/>
    <property type="match status" value="1"/>
</dbReference>
<dbReference type="EMBL" id="JANUBF010000048">
    <property type="protein sequence ID" value="MCS4038244.1"/>
    <property type="molecule type" value="Genomic_DNA"/>
</dbReference>
<feature type="region of interest" description="Disordered" evidence="6">
    <location>
        <begin position="356"/>
        <end position="690"/>
    </location>
</feature>
<evidence type="ECO:0000256" key="3">
    <source>
        <dbReference type="ARBA" id="ARBA00022692"/>
    </source>
</evidence>
<protein>
    <submittedName>
        <fullName evidence="8">Uncharacterized protein (TIRG00374 family)</fullName>
    </submittedName>
</protein>
<feature type="compositionally biased region" description="Basic residues" evidence="6">
    <location>
        <begin position="660"/>
        <end position="671"/>
    </location>
</feature>
<feature type="transmembrane region" description="Helical" evidence="7">
    <location>
        <begin position="178"/>
        <end position="199"/>
    </location>
</feature>
<evidence type="ECO:0000256" key="4">
    <source>
        <dbReference type="ARBA" id="ARBA00022989"/>
    </source>
</evidence>
<keyword evidence="5 7" id="KW-0472">Membrane</keyword>
<name>A0A9X2ZEZ5_9BACT</name>
<feature type="transmembrane region" description="Helical" evidence="7">
    <location>
        <begin position="33"/>
        <end position="56"/>
    </location>
</feature>
<keyword evidence="3 7" id="KW-0812">Transmembrane</keyword>
<dbReference type="Pfam" id="PF03706">
    <property type="entry name" value="LPG_synthase_TM"/>
    <property type="match status" value="1"/>
</dbReference>
<evidence type="ECO:0000256" key="6">
    <source>
        <dbReference type="SAM" id="MobiDB-lite"/>
    </source>
</evidence>
<feature type="transmembrane region" description="Helical" evidence="7">
    <location>
        <begin position="141"/>
        <end position="166"/>
    </location>
</feature>
<sequence length="690" mass="74981">MSSSSPVASPPPTDDDSPQDPPRPRTAGSTRNIVVSLLLSALVLAAVGALTFDAGAFRRLLQHLRPELLAAAVAVAFARIGLGGWRLSQVSEGRLSLRSSTRGQLAWDFFSSVTPSVVGGGPVAAFYVARDEDLAVGTSAAFLFFCVLLDQLWFLVAIPLLVLATFTIDLLPSAAGAVGGWSLLVYFGGLLLWAGLYAYATLVRPRLLVAVADWCVRWPYLRRFRETVMPEMRAYFRRARHLGSRPPAFYASGFALTALTWLARYALVYLIVRSVHAADGVLLFARSAAMMLVGLIMPTPGGSGGLEGLYALFIGPLMPEALLAPTLLTWRLLGYYLFIALGAYLFLHQLHQRRADGPPRTDWPAGGIGGGRALEERPRPHDEHASGEGAPHGVVADVSDPSGGRARLGVRPHTGRAGQFAAPPAPREKVDGHMQKQPRGGAKHDGVERIARGRVDQPNGNRSDADRRGGPEQKQYGGPSSPEPSGRGVPGRALVGHDGKTEDGPEGRHRRVNRPDDETSPQRMHRQHPDDRNRRGLPLGRLGGKAGMNREPTDDSERDAKPPERYVVRHGIWYQEESGTRDHGPTRQPVRPGQTTKPLCHCPHDVRLGPPAHLCPRHHDKKGRPADRQQLHQARDEAEGRHQPQSTRNEAGRPSDRTGRGRPGRGSRTHGSRCILCTGDIPSFTYANDG</sequence>
<comment type="caution">
    <text evidence="8">The sequence shown here is derived from an EMBL/GenBank/DDBJ whole genome shotgun (WGS) entry which is preliminary data.</text>
</comment>
<feature type="compositionally biased region" description="Basic and acidic residues" evidence="6">
    <location>
        <begin position="551"/>
        <end position="567"/>
    </location>
</feature>
<evidence type="ECO:0000256" key="5">
    <source>
        <dbReference type="ARBA" id="ARBA00023136"/>
    </source>
</evidence>
<dbReference type="NCBIfam" id="TIGR00374">
    <property type="entry name" value="flippase-like domain"/>
    <property type="match status" value="1"/>
</dbReference>
<gene>
    <name evidence="8" type="ORF">GGQ01_003336</name>
</gene>
<keyword evidence="4 7" id="KW-1133">Transmembrane helix</keyword>
<evidence type="ECO:0000313" key="8">
    <source>
        <dbReference type="EMBL" id="MCS4038244.1"/>
    </source>
</evidence>
<dbReference type="InterPro" id="IPR022791">
    <property type="entry name" value="L-PG_synthase/AglD"/>
</dbReference>
<evidence type="ECO:0000256" key="7">
    <source>
        <dbReference type="SAM" id="Phobius"/>
    </source>
</evidence>
<evidence type="ECO:0000256" key="2">
    <source>
        <dbReference type="ARBA" id="ARBA00022475"/>
    </source>
</evidence>
<evidence type="ECO:0000256" key="1">
    <source>
        <dbReference type="ARBA" id="ARBA00004651"/>
    </source>
</evidence>
<organism evidence="8 9">
    <name type="scientific">Salinibacter ruber</name>
    <dbReference type="NCBI Taxonomy" id="146919"/>
    <lineage>
        <taxon>Bacteria</taxon>
        <taxon>Pseudomonadati</taxon>
        <taxon>Rhodothermota</taxon>
        <taxon>Rhodothermia</taxon>
        <taxon>Rhodothermales</taxon>
        <taxon>Salinibacteraceae</taxon>
        <taxon>Salinibacter</taxon>
    </lineage>
</organism>
<feature type="compositionally biased region" description="Basic and acidic residues" evidence="6">
    <location>
        <begin position="623"/>
        <end position="642"/>
    </location>
</feature>
<feature type="transmembrane region" description="Helical" evidence="7">
    <location>
        <begin position="68"/>
        <end position="85"/>
    </location>
</feature>
<dbReference type="Proteomes" id="UP001155040">
    <property type="component" value="Unassembled WGS sequence"/>
</dbReference>
<feature type="transmembrane region" description="Helical" evidence="7">
    <location>
        <begin position="333"/>
        <end position="350"/>
    </location>
</feature>
<feature type="compositionally biased region" description="Basic and acidic residues" evidence="6">
    <location>
        <begin position="442"/>
        <end position="455"/>
    </location>
</feature>
<comment type="subcellular location">
    <subcellularLocation>
        <location evidence="1">Cell membrane</location>
        <topology evidence="1">Multi-pass membrane protein</topology>
    </subcellularLocation>
</comment>
<feature type="compositionally biased region" description="Basic and acidic residues" evidence="6">
    <location>
        <begin position="495"/>
        <end position="517"/>
    </location>
</feature>
<keyword evidence="2" id="KW-1003">Cell membrane</keyword>
<dbReference type="GO" id="GO:0005886">
    <property type="term" value="C:plasma membrane"/>
    <property type="evidence" value="ECO:0007669"/>
    <property type="project" value="UniProtKB-SubCell"/>
</dbReference>
<evidence type="ECO:0000313" key="9">
    <source>
        <dbReference type="Proteomes" id="UP001155040"/>
    </source>
</evidence>
<feature type="compositionally biased region" description="Basic and acidic residues" evidence="6">
    <location>
        <begin position="650"/>
        <end position="659"/>
    </location>
</feature>